<feature type="compositionally biased region" description="Low complexity" evidence="1">
    <location>
        <begin position="296"/>
        <end position="309"/>
    </location>
</feature>
<evidence type="ECO:0000256" key="2">
    <source>
        <dbReference type="SAM" id="Phobius"/>
    </source>
</evidence>
<evidence type="ECO:0000313" key="4">
    <source>
        <dbReference type="Proteomes" id="UP000586918"/>
    </source>
</evidence>
<keyword evidence="2" id="KW-0472">Membrane</keyword>
<comment type="caution">
    <text evidence="3">The sequence shown here is derived from an EMBL/GenBank/DDBJ whole genome shotgun (WGS) entry which is preliminary data.</text>
</comment>
<sequence length="315" mass="31563">MSARPMNGPTGTPRLVLWLPGLLVALGAAAATAHGLYEVAVAARVPAAIAWIYPLITDGLAVVAYTATARLSGSARRYAWSVVVLSAGLSGLAQAVFLATDPATAPALAAGAVEVAAGLTVPAAMRFGIGAWPAIAAALAAHLLHLLATDHTPDRLTDRDGESGAQTADLPERVHAAADAALITARSTAAVQTAAFNGAGVQADALTAPLPILPASVQPQPGPAAPAPSERPVNGPVGRPAARAGEAPARERAQAAAARLTARNGTLPTVSELEAEARVSRGTAATVLKALREHPAPIAAATTDSTTTAQEAIQR</sequence>
<keyword evidence="4" id="KW-1185">Reference proteome</keyword>
<evidence type="ECO:0000313" key="3">
    <source>
        <dbReference type="EMBL" id="NMH95273.1"/>
    </source>
</evidence>
<feature type="transmembrane region" description="Helical" evidence="2">
    <location>
        <begin position="78"/>
        <end position="99"/>
    </location>
</feature>
<proteinExistence type="predicted"/>
<evidence type="ECO:0008006" key="5">
    <source>
        <dbReference type="Google" id="ProtNLM"/>
    </source>
</evidence>
<dbReference type="EMBL" id="JAAXKZ010000170">
    <property type="protein sequence ID" value="NMH95273.1"/>
    <property type="molecule type" value="Genomic_DNA"/>
</dbReference>
<name>A0A848DS02_9PSEU</name>
<evidence type="ECO:0000256" key="1">
    <source>
        <dbReference type="SAM" id="MobiDB-lite"/>
    </source>
</evidence>
<gene>
    <name evidence="3" type="ORF">HF519_27690</name>
</gene>
<dbReference type="AlphaFoldDB" id="A0A848DS02"/>
<feature type="transmembrane region" description="Helical" evidence="2">
    <location>
        <begin position="45"/>
        <end position="66"/>
    </location>
</feature>
<protein>
    <recommendedName>
        <fullName evidence="5">DUF2637 domain-containing protein</fullName>
    </recommendedName>
</protein>
<organism evidence="3 4">
    <name type="scientific">Pseudonocardia bannensis</name>
    <dbReference type="NCBI Taxonomy" id="630973"/>
    <lineage>
        <taxon>Bacteria</taxon>
        <taxon>Bacillati</taxon>
        <taxon>Actinomycetota</taxon>
        <taxon>Actinomycetes</taxon>
        <taxon>Pseudonocardiales</taxon>
        <taxon>Pseudonocardiaceae</taxon>
        <taxon>Pseudonocardia</taxon>
    </lineage>
</organism>
<feature type="compositionally biased region" description="Low complexity" evidence="1">
    <location>
        <begin position="238"/>
        <end position="247"/>
    </location>
</feature>
<dbReference type="Proteomes" id="UP000586918">
    <property type="component" value="Unassembled WGS sequence"/>
</dbReference>
<reference evidence="3 4" key="1">
    <citation type="submission" date="2020-04" db="EMBL/GenBank/DDBJ databases">
        <authorList>
            <person name="Klaysubun C."/>
            <person name="Duangmal K."/>
            <person name="Lipun K."/>
        </authorList>
    </citation>
    <scope>NUCLEOTIDE SEQUENCE [LARGE SCALE GENOMIC DNA]</scope>
    <source>
        <strain evidence="3 4">DSM 45300</strain>
    </source>
</reference>
<accession>A0A848DS02</accession>
<feature type="region of interest" description="Disordered" evidence="1">
    <location>
        <begin position="292"/>
        <end position="315"/>
    </location>
</feature>
<feature type="region of interest" description="Disordered" evidence="1">
    <location>
        <begin position="214"/>
        <end position="263"/>
    </location>
</feature>
<feature type="transmembrane region" description="Helical" evidence="2">
    <location>
        <begin position="105"/>
        <end position="124"/>
    </location>
</feature>
<keyword evidence="2" id="KW-1133">Transmembrane helix</keyword>
<keyword evidence="2" id="KW-0812">Transmembrane</keyword>